<reference evidence="2" key="1">
    <citation type="journal article" date="2020" name="Fungal Divers.">
        <title>Resolving the Mortierellaceae phylogeny through synthesis of multi-gene phylogenetics and phylogenomics.</title>
        <authorList>
            <person name="Vandepol N."/>
            <person name="Liber J."/>
            <person name="Desiro A."/>
            <person name="Na H."/>
            <person name="Kennedy M."/>
            <person name="Barry K."/>
            <person name="Grigoriev I.V."/>
            <person name="Miller A.N."/>
            <person name="O'Donnell K."/>
            <person name="Stajich J.E."/>
            <person name="Bonito G."/>
        </authorList>
    </citation>
    <scope>NUCLEOTIDE SEQUENCE</scope>
    <source>
        <strain evidence="2">NVP1</strain>
    </source>
</reference>
<keyword evidence="3" id="KW-1185">Reference proteome</keyword>
<dbReference type="AlphaFoldDB" id="A0A9P5VG33"/>
<feature type="compositionally biased region" description="Acidic residues" evidence="1">
    <location>
        <begin position="93"/>
        <end position="107"/>
    </location>
</feature>
<organism evidence="2 3">
    <name type="scientific">Podila minutissima</name>
    <dbReference type="NCBI Taxonomy" id="64525"/>
    <lineage>
        <taxon>Eukaryota</taxon>
        <taxon>Fungi</taxon>
        <taxon>Fungi incertae sedis</taxon>
        <taxon>Mucoromycota</taxon>
        <taxon>Mortierellomycotina</taxon>
        <taxon>Mortierellomycetes</taxon>
        <taxon>Mortierellales</taxon>
        <taxon>Mortierellaceae</taxon>
        <taxon>Podila</taxon>
    </lineage>
</organism>
<evidence type="ECO:0000256" key="1">
    <source>
        <dbReference type="SAM" id="MobiDB-lite"/>
    </source>
</evidence>
<feature type="non-terminal residue" evidence="2">
    <location>
        <position position="1"/>
    </location>
</feature>
<feature type="non-terminal residue" evidence="2">
    <location>
        <position position="325"/>
    </location>
</feature>
<sequence>GLDEIEQDLDHFFLGMDDDHSDYDCRHDECLQDYCADASDSDEEIQHPFSGTLPEDSVIATNKTRGNKGASPMTKCAPSMKTVKGKSKGGSPDEPEDVVEEEESASPEEEFFIPPELQGASTFVVDDALQAALCYLDDYSWLKSEVDDETAMKMAAQHKPRSYGYAPVIFYMDAEDYETWLDQEAYDHFFQWNTICKCSNDEGPQDTTMLVTAALDTVAMDTVAMDTTTMDTATSDAAALDTAASDAAALDTATLDTVTTDTTTMDTAASDAAATDTATLDVGTSDTTDQVRGIRNDVRETRIYHCHQSGNYRDSSKNSKQLKQP</sequence>
<evidence type="ECO:0000313" key="2">
    <source>
        <dbReference type="EMBL" id="KAF9311045.1"/>
    </source>
</evidence>
<proteinExistence type="predicted"/>
<evidence type="ECO:0000313" key="3">
    <source>
        <dbReference type="Proteomes" id="UP000696485"/>
    </source>
</evidence>
<protein>
    <submittedName>
        <fullName evidence="2">Uncharacterized protein</fullName>
    </submittedName>
</protein>
<dbReference type="EMBL" id="JAAAUY010002580">
    <property type="protein sequence ID" value="KAF9311045.1"/>
    <property type="molecule type" value="Genomic_DNA"/>
</dbReference>
<feature type="region of interest" description="Disordered" evidence="1">
    <location>
        <begin position="62"/>
        <end position="107"/>
    </location>
</feature>
<gene>
    <name evidence="2" type="ORF">BG006_004652</name>
</gene>
<name>A0A9P5VG33_9FUNG</name>
<accession>A0A9P5VG33</accession>
<comment type="caution">
    <text evidence="2">The sequence shown here is derived from an EMBL/GenBank/DDBJ whole genome shotgun (WGS) entry which is preliminary data.</text>
</comment>
<dbReference type="Proteomes" id="UP000696485">
    <property type="component" value="Unassembled WGS sequence"/>
</dbReference>